<dbReference type="GO" id="GO:0005886">
    <property type="term" value="C:plasma membrane"/>
    <property type="evidence" value="ECO:0007669"/>
    <property type="project" value="UniProtKB-SubCell"/>
</dbReference>
<comment type="subcellular location">
    <subcellularLocation>
        <location evidence="1">Cell membrane</location>
        <topology evidence="1">Single-pass type I membrane protein</topology>
    </subcellularLocation>
</comment>
<dbReference type="RefSeq" id="XP_044326283.1">
    <property type="nucleotide sequence ID" value="XM_044470348.1"/>
</dbReference>
<dbReference type="Gramene" id="TraesJAG2B03G01037100.1">
    <property type="protein sequence ID" value="TraesJAG2B03G01037100.1"/>
    <property type="gene ID" value="TraesJAG2B03G01037100"/>
</dbReference>
<dbReference type="Gramene" id="TraesCS2B03G1285300.1">
    <property type="protein sequence ID" value="TraesCS2B03G1285300.1.CDS"/>
    <property type="gene ID" value="TraesCS2B03G1285300"/>
</dbReference>
<dbReference type="EC" id="2.7.11.1" evidence="15"/>
<organism evidence="21">
    <name type="scientific">Triticum aestivum</name>
    <name type="common">Wheat</name>
    <dbReference type="NCBI Taxonomy" id="4565"/>
    <lineage>
        <taxon>Eukaryota</taxon>
        <taxon>Viridiplantae</taxon>
        <taxon>Streptophyta</taxon>
        <taxon>Embryophyta</taxon>
        <taxon>Tracheophyta</taxon>
        <taxon>Spermatophyta</taxon>
        <taxon>Magnoliopsida</taxon>
        <taxon>Liliopsida</taxon>
        <taxon>Poales</taxon>
        <taxon>Poaceae</taxon>
        <taxon>BOP clade</taxon>
        <taxon>Pooideae</taxon>
        <taxon>Triticodae</taxon>
        <taxon>Triticeae</taxon>
        <taxon>Triticinae</taxon>
        <taxon>Triticum</taxon>
    </lineage>
</organism>
<keyword evidence="22" id="KW-1185">Reference proteome</keyword>
<keyword evidence="17" id="KW-1133">Transmembrane helix</keyword>
<evidence type="ECO:0000256" key="3">
    <source>
        <dbReference type="ARBA" id="ARBA00022527"/>
    </source>
</evidence>
<dbReference type="InterPro" id="IPR003609">
    <property type="entry name" value="Pan_app"/>
</dbReference>
<dbReference type="GO" id="GO:0051707">
    <property type="term" value="P:response to other organism"/>
    <property type="evidence" value="ECO:0007669"/>
    <property type="project" value="UniProtKB-ARBA"/>
</dbReference>
<keyword evidence="2" id="KW-1003">Cell membrane</keyword>
<dbReference type="Gene3D" id="1.10.510.10">
    <property type="entry name" value="Transferase(Phosphotransferase) domain 1"/>
    <property type="match status" value="1"/>
</dbReference>
<dbReference type="InterPro" id="IPR024171">
    <property type="entry name" value="SRK-like_kinase"/>
</dbReference>
<evidence type="ECO:0000256" key="1">
    <source>
        <dbReference type="ARBA" id="ARBA00004251"/>
    </source>
</evidence>
<keyword evidence="6" id="KW-0732">Signal</keyword>
<dbReference type="GO" id="GO:0005524">
    <property type="term" value="F:ATP binding"/>
    <property type="evidence" value="ECO:0007669"/>
    <property type="project" value="UniProtKB-UniRule"/>
</dbReference>
<dbReference type="GO" id="GO:0048544">
    <property type="term" value="P:recognition of pollen"/>
    <property type="evidence" value="ECO:0007669"/>
    <property type="project" value="InterPro"/>
</dbReference>
<evidence type="ECO:0000256" key="13">
    <source>
        <dbReference type="ARBA" id="ARBA00047899"/>
    </source>
</evidence>
<dbReference type="STRING" id="4565.A0A3B6CDW2"/>
<evidence type="ECO:0000256" key="7">
    <source>
        <dbReference type="ARBA" id="ARBA00022741"/>
    </source>
</evidence>
<keyword evidence="7 15" id="KW-0547">Nucleotide-binding</keyword>
<dbReference type="Gramene" id="TraesCAD_scaffold_016834_01G000300.1">
    <property type="protein sequence ID" value="TraesCAD_scaffold_016834_01G000300.1"/>
    <property type="gene ID" value="TraesCAD_scaffold_016834_01G000300"/>
</dbReference>
<evidence type="ECO:0000256" key="4">
    <source>
        <dbReference type="ARBA" id="ARBA00022536"/>
    </source>
</evidence>
<evidence type="ECO:0000256" key="11">
    <source>
        <dbReference type="ARBA" id="ARBA00023170"/>
    </source>
</evidence>
<dbReference type="AlphaFoldDB" id="A0A3B6CDW2"/>
<name>A0A3B6CDW2_WHEAT</name>
<dbReference type="SMART" id="SM00220">
    <property type="entry name" value="S_TKc"/>
    <property type="match status" value="1"/>
</dbReference>
<dbReference type="InterPro" id="IPR017441">
    <property type="entry name" value="Protein_kinase_ATP_BS"/>
</dbReference>
<dbReference type="Gene3D" id="2.90.10.10">
    <property type="entry name" value="Bulb-type lectin domain"/>
    <property type="match status" value="1"/>
</dbReference>
<dbReference type="InterPro" id="IPR036426">
    <property type="entry name" value="Bulb-type_lectin_dom_sf"/>
</dbReference>
<dbReference type="PANTHER" id="PTHR27002:SF1045">
    <property type="entry name" value="RECEPTOR-LIKE SERINE_THREONINE-PROTEIN KINASE"/>
    <property type="match status" value="1"/>
</dbReference>
<dbReference type="InterPro" id="IPR000858">
    <property type="entry name" value="S_locus_glycoprot_dom"/>
</dbReference>
<dbReference type="Pfam" id="PF08276">
    <property type="entry name" value="PAN_2"/>
    <property type="match status" value="1"/>
</dbReference>
<comment type="catalytic activity">
    <reaction evidence="14 15">
        <text>L-seryl-[protein] + ATP = O-phospho-L-seryl-[protein] + ADP + H(+)</text>
        <dbReference type="Rhea" id="RHEA:17989"/>
        <dbReference type="Rhea" id="RHEA-COMP:9863"/>
        <dbReference type="Rhea" id="RHEA-COMP:11604"/>
        <dbReference type="ChEBI" id="CHEBI:15378"/>
        <dbReference type="ChEBI" id="CHEBI:29999"/>
        <dbReference type="ChEBI" id="CHEBI:30616"/>
        <dbReference type="ChEBI" id="CHEBI:83421"/>
        <dbReference type="ChEBI" id="CHEBI:456216"/>
        <dbReference type="EC" id="2.7.11.1"/>
    </reaction>
</comment>
<dbReference type="GO" id="GO:0106310">
    <property type="term" value="F:protein serine kinase activity"/>
    <property type="evidence" value="ECO:0007669"/>
    <property type="project" value="RHEA"/>
</dbReference>
<dbReference type="Pfam" id="PF01453">
    <property type="entry name" value="B_lectin"/>
    <property type="match status" value="1"/>
</dbReference>
<dbReference type="Gramene" id="TraesNOR2B03G01052530.1">
    <property type="protein sequence ID" value="TraesNOR2B03G01052530.1"/>
    <property type="gene ID" value="TraesNOR2B03G01052530"/>
</dbReference>
<evidence type="ECO:0000256" key="17">
    <source>
        <dbReference type="SAM" id="Phobius"/>
    </source>
</evidence>
<dbReference type="OrthoDB" id="660360at2759"/>
<keyword evidence="12" id="KW-0325">Glycoprotein</keyword>
<dbReference type="PROSITE" id="PS00107">
    <property type="entry name" value="PROTEIN_KINASE_ATP"/>
    <property type="match status" value="1"/>
</dbReference>
<dbReference type="CDD" id="cd01098">
    <property type="entry name" value="PAN_AP_plant"/>
    <property type="match status" value="1"/>
</dbReference>
<dbReference type="FunFam" id="3.30.200.20:FF:000402">
    <property type="entry name" value="Serine/threonine-protein kinase"/>
    <property type="match status" value="1"/>
</dbReference>
<dbReference type="InterPro" id="IPR001245">
    <property type="entry name" value="Ser-Thr/Tyr_kinase_cat_dom"/>
</dbReference>
<keyword evidence="8 15" id="KW-0418">Kinase</keyword>
<comment type="similarity">
    <text evidence="15">Belongs to the protein kinase superfamily. Ser/Thr protein kinase family.</text>
</comment>
<evidence type="ECO:0000256" key="16">
    <source>
        <dbReference type="PROSITE-ProRule" id="PRU10141"/>
    </source>
</evidence>
<evidence type="ECO:0000256" key="8">
    <source>
        <dbReference type="ARBA" id="ARBA00022777"/>
    </source>
</evidence>
<dbReference type="PROSITE" id="PS00108">
    <property type="entry name" value="PROTEIN_KINASE_ST"/>
    <property type="match status" value="1"/>
</dbReference>
<keyword evidence="4" id="KW-0245">EGF-like domain</keyword>
<evidence type="ECO:0000259" key="20">
    <source>
        <dbReference type="PROSITE" id="PS50948"/>
    </source>
</evidence>
<feature type="domain" description="Apple" evidence="20">
    <location>
        <begin position="400"/>
        <end position="484"/>
    </location>
</feature>
<evidence type="ECO:0000256" key="5">
    <source>
        <dbReference type="ARBA" id="ARBA00022679"/>
    </source>
</evidence>
<dbReference type="SMART" id="SM00473">
    <property type="entry name" value="PAN_AP"/>
    <property type="match status" value="1"/>
</dbReference>
<dbReference type="OMA" id="NQHHANT"/>
<dbReference type="FunFam" id="1.10.510.10:FF:000060">
    <property type="entry name" value="G-type lectin S-receptor-like serine/threonine-protein kinase"/>
    <property type="match status" value="1"/>
</dbReference>
<evidence type="ECO:0000256" key="6">
    <source>
        <dbReference type="ARBA" id="ARBA00022729"/>
    </source>
</evidence>
<dbReference type="Pfam" id="PF07714">
    <property type="entry name" value="PK_Tyr_Ser-Thr"/>
    <property type="match status" value="1"/>
</dbReference>
<gene>
    <name evidence="21" type="primary">LOC123046912</name>
</gene>
<dbReference type="FunFam" id="2.90.10.10:FF:000014">
    <property type="entry name" value="Serine/threonine-protein kinase"/>
    <property type="match status" value="1"/>
</dbReference>
<dbReference type="PANTHER" id="PTHR27002">
    <property type="entry name" value="RECEPTOR-LIKE SERINE/THREONINE-PROTEIN KINASE SD1-8"/>
    <property type="match status" value="1"/>
</dbReference>
<protein>
    <recommendedName>
        <fullName evidence="15">Receptor-like serine/threonine-protein kinase</fullName>
        <ecNumber evidence="15">2.7.11.1</ecNumber>
    </recommendedName>
</protein>
<keyword evidence="3 15" id="KW-0723">Serine/threonine-protein kinase</keyword>
<dbReference type="CDD" id="cd14066">
    <property type="entry name" value="STKc_IRAK"/>
    <property type="match status" value="1"/>
</dbReference>
<reference evidence="21" key="1">
    <citation type="submission" date="2018-08" db="EMBL/GenBank/DDBJ databases">
        <authorList>
            <person name="Rossello M."/>
        </authorList>
    </citation>
    <scope>NUCLEOTIDE SEQUENCE [LARGE SCALE GENOMIC DNA]</scope>
    <source>
        <strain evidence="21">cv. Chinese Spring</strain>
    </source>
</reference>
<dbReference type="Gene3D" id="3.30.200.20">
    <property type="entry name" value="Phosphorylase Kinase, domain 1"/>
    <property type="match status" value="1"/>
</dbReference>
<feature type="transmembrane region" description="Helical" evidence="17">
    <location>
        <begin position="497"/>
        <end position="516"/>
    </location>
</feature>
<comment type="catalytic activity">
    <reaction evidence="13 15">
        <text>L-threonyl-[protein] + ATP = O-phospho-L-threonyl-[protein] + ADP + H(+)</text>
        <dbReference type="Rhea" id="RHEA:46608"/>
        <dbReference type="Rhea" id="RHEA-COMP:11060"/>
        <dbReference type="Rhea" id="RHEA-COMP:11605"/>
        <dbReference type="ChEBI" id="CHEBI:15378"/>
        <dbReference type="ChEBI" id="CHEBI:30013"/>
        <dbReference type="ChEBI" id="CHEBI:30616"/>
        <dbReference type="ChEBI" id="CHEBI:61977"/>
        <dbReference type="ChEBI" id="CHEBI:456216"/>
        <dbReference type="EC" id="2.7.11.1"/>
    </reaction>
</comment>
<dbReference type="CDD" id="cd00028">
    <property type="entry name" value="B_lectin"/>
    <property type="match status" value="1"/>
</dbReference>
<evidence type="ECO:0000259" key="18">
    <source>
        <dbReference type="PROSITE" id="PS50011"/>
    </source>
</evidence>
<evidence type="ECO:0000313" key="21">
    <source>
        <dbReference type="EnsemblPlants" id="TraesCS2B02G511600.1"/>
    </source>
</evidence>
<dbReference type="SUPFAM" id="SSF51110">
    <property type="entry name" value="alpha-D-mannose-specific plant lectins"/>
    <property type="match status" value="1"/>
</dbReference>
<dbReference type="InterPro" id="IPR001480">
    <property type="entry name" value="Bulb-type_lectin_dom"/>
</dbReference>
<dbReference type="PROSITE" id="PS50011">
    <property type="entry name" value="PROTEIN_KINASE_DOM"/>
    <property type="match status" value="1"/>
</dbReference>
<dbReference type="PROSITE" id="PS50927">
    <property type="entry name" value="BULB_LECTIN"/>
    <property type="match status" value="1"/>
</dbReference>
<dbReference type="InterPro" id="IPR008271">
    <property type="entry name" value="Ser/Thr_kinase_AS"/>
</dbReference>
<dbReference type="SMART" id="SM00108">
    <property type="entry name" value="B_lectin"/>
    <property type="match status" value="1"/>
</dbReference>
<evidence type="ECO:0000256" key="2">
    <source>
        <dbReference type="ARBA" id="ARBA00022475"/>
    </source>
</evidence>
<dbReference type="Proteomes" id="UP000019116">
    <property type="component" value="Chromosome 2B"/>
</dbReference>
<dbReference type="SMR" id="A0A3B6CDW2"/>
<sequence length="878" mass="97592">MPGSHFSLRVKRPLETLESGLLLSWPTILLLRCSYAMVVQFLVYLPIPFLQPNWSEEAHTPQLVSCWKMRKMAFRGTSCIPILILPFLSSLCQSDDQLTHAKPLSASDMLVSKGGDFALGFFSPNSSNTSLYLGIWYNSIPGRTVVWTANRDDPIAATSSPMLAITNNSDLVLSDSQGHTPWVVKSGITGVGVTAVLRSSGNFVLMSPNGTSIWQSFDYPTDTILPGMRIYLSKRAHVVRRLIAWNGPIDPSTGDFSLGLDPKSNLQFVIWQGTMPYCRLNMLNNESVGSGIYQNTIFTEVVTETGDGFYYKFLVYEGSPYSRVMLDYMGVFRFLIWNNRSSWATVTEHPASSCDLYASCGPFGYCDSMGTVATCRCLDGFEPAGVNFSSGCRRTKALKCGKPSHFVPLPRMKAPDKFLHVLNRSFDECTTDCSNNCSCTAYAYTNLSSNGATADQSRCLLWTGELVDTGKYSNYDDNLYLRLANFPVRNNSKLVKIVVPTMACVLILACLFVGIFKYRASKPKKYGIHNGAMLGYLSSSNEIGGEHVDFPFVSFEDISTATDNFSDSKQIGSGGFGKVYKGILQGDNEVAIKRLSKGSGQGIQEFRNEIILIAKLQHKNLVRLLGCCIFGDERLLIYEYLPNKSLDAFLFDDTRQYVLDWPTRFQIIKGVARGLLYLHQDSRLTIIHRDLKPSNILLDSEMTPKISDFGMARIFGGNKQEAKTTRVVGTYGYMSPEYVMGGAFSVKSDTYSFGVLLLEIVSGLKITSPQLVENFVSLTTYAWRLWADGKARELVHSSFVEDCSLNEVVRCIQVCLLCVQDRPDDRPLMSSVTFMLENESASLPAPKQPAYLGLQNFESEESRENSMNTVSITAVEGR</sequence>
<reference evidence="21" key="2">
    <citation type="submission" date="2018-10" db="UniProtKB">
        <authorList>
            <consortium name="EnsemblPlants"/>
        </authorList>
    </citation>
    <scope>IDENTIFICATION</scope>
</reference>
<keyword evidence="5 15" id="KW-0808">Transferase</keyword>
<dbReference type="InterPro" id="IPR000719">
    <property type="entry name" value="Prot_kinase_dom"/>
</dbReference>
<accession>A0A3B6CDW2</accession>
<evidence type="ECO:0000256" key="12">
    <source>
        <dbReference type="ARBA" id="ARBA00023180"/>
    </source>
</evidence>
<feature type="domain" description="Bulb-type lectin" evidence="19">
    <location>
        <begin position="95"/>
        <end position="218"/>
    </location>
</feature>
<proteinExistence type="inferred from homology"/>
<feature type="domain" description="Protein kinase" evidence="18">
    <location>
        <begin position="565"/>
        <end position="843"/>
    </location>
</feature>
<keyword evidence="9 15" id="KW-0067">ATP-binding</keyword>
<evidence type="ECO:0000256" key="15">
    <source>
        <dbReference type="PIRNR" id="PIRNR000641"/>
    </source>
</evidence>
<evidence type="ECO:0000259" key="19">
    <source>
        <dbReference type="PROSITE" id="PS50927"/>
    </source>
</evidence>
<evidence type="ECO:0000256" key="10">
    <source>
        <dbReference type="ARBA" id="ARBA00023157"/>
    </source>
</evidence>
<dbReference type="SUPFAM" id="SSF56112">
    <property type="entry name" value="Protein kinase-like (PK-like)"/>
    <property type="match status" value="1"/>
</dbReference>
<keyword evidence="11" id="KW-0675">Receptor</keyword>
<evidence type="ECO:0000256" key="14">
    <source>
        <dbReference type="ARBA" id="ARBA00048679"/>
    </source>
</evidence>
<dbReference type="GO" id="GO:0004674">
    <property type="term" value="F:protein serine/threonine kinase activity"/>
    <property type="evidence" value="ECO:0007669"/>
    <property type="project" value="UniProtKB-KW"/>
</dbReference>
<dbReference type="PIRSF" id="PIRSF000641">
    <property type="entry name" value="SRK"/>
    <property type="match status" value="1"/>
</dbReference>
<feature type="binding site" evidence="16">
    <location>
        <position position="593"/>
    </location>
    <ligand>
        <name>ATP</name>
        <dbReference type="ChEBI" id="CHEBI:30616"/>
    </ligand>
</feature>
<dbReference type="PROSITE" id="PS50948">
    <property type="entry name" value="PAN"/>
    <property type="match status" value="1"/>
</dbReference>
<dbReference type="Pfam" id="PF00954">
    <property type="entry name" value="S_locus_glycop"/>
    <property type="match status" value="1"/>
</dbReference>
<dbReference type="EnsemblPlants" id="TraesCS2B02G511600.1">
    <property type="protein sequence ID" value="TraesCS2B02G511600.1"/>
    <property type="gene ID" value="TraesCS2B02G511600"/>
</dbReference>
<keyword evidence="17" id="KW-0472">Membrane</keyword>
<dbReference type="Gramene" id="TraesCS2B02G511600.1">
    <property type="protein sequence ID" value="TraesCS2B02G511600.1"/>
    <property type="gene ID" value="TraesCS2B02G511600"/>
</dbReference>
<dbReference type="PaxDb" id="4565-Traes_2BL_8558CA8F4.1"/>
<keyword evidence="10" id="KW-1015">Disulfide bond</keyword>
<dbReference type="InterPro" id="IPR011009">
    <property type="entry name" value="Kinase-like_dom_sf"/>
</dbReference>
<keyword evidence="17" id="KW-0812">Transmembrane</keyword>
<dbReference type="GeneID" id="123046912"/>
<evidence type="ECO:0000313" key="22">
    <source>
        <dbReference type="Proteomes" id="UP000019116"/>
    </source>
</evidence>
<evidence type="ECO:0000256" key="9">
    <source>
        <dbReference type="ARBA" id="ARBA00022840"/>
    </source>
</evidence>